<proteinExistence type="predicted"/>
<feature type="compositionally biased region" description="Polar residues" evidence="1">
    <location>
        <begin position="304"/>
        <end position="316"/>
    </location>
</feature>
<feature type="compositionally biased region" description="Basic and acidic residues" evidence="1">
    <location>
        <begin position="438"/>
        <end position="454"/>
    </location>
</feature>
<evidence type="ECO:0000313" key="3">
    <source>
        <dbReference type="EMBL" id="KHN74083.1"/>
    </source>
</evidence>
<feature type="region of interest" description="Disordered" evidence="1">
    <location>
        <begin position="242"/>
        <end position="266"/>
    </location>
</feature>
<feature type="region of interest" description="Disordered" evidence="1">
    <location>
        <begin position="594"/>
        <end position="625"/>
    </location>
</feature>
<feature type="compositionally biased region" description="Basic and acidic residues" evidence="1">
    <location>
        <begin position="284"/>
        <end position="303"/>
    </location>
</feature>
<gene>
    <name evidence="3" type="ORF">Tcan_08297</name>
</gene>
<evidence type="ECO:0000256" key="2">
    <source>
        <dbReference type="SAM" id="Phobius"/>
    </source>
</evidence>
<feature type="region of interest" description="Disordered" evidence="1">
    <location>
        <begin position="340"/>
        <end position="379"/>
    </location>
</feature>
<reference evidence="3 4" key="1">
    <citation type="submission" date="2014-11" db="EMBL/GenBank/DDBJ databases">
        <title>Genetic blueprint of the zoonotic pathogen Toxocara canis.</title>
        <authorList>
            <person name="Zhu X.-Q."/>
            <person name="Korhonen P.K."/>
            <person name="Cai H."/>
            <person name="Young N.D."/>
            <person name="Nejsum P."/>
            <person name="von Samson-Himmelstjerna G."/>
            <person name="Boag P.R."/>
            <person name="Tan P."/>
            <person name="Li Q."/>
            <person name="Min J."/>
            <person name="Yang Y."/>
            <person name="Wang X."/>
            <person name="Fang X."/>
            <person name="Hall R.S."/>
            <person name="Hofmann A."/>
            <person name="Sternberg P.W."/>
            <person name="Jex A.R."/>
            <person name="Gasser R.B."/>
        </authorList>
    </citation>
    <scope>NUCLEOTIDE SEQUENCE [LARGE SCALE GENOMIC DNA]</scope>
    <source>
        <strain evidence="3">PN_DK_2014</strain>
    </source>
</reference>
<keyword evidence="2" id="KW-0812">Transmembrane</keyword>
<feature type="region of interest" description="Disordered" evidence="1">
    <location>
        <begin position="281"/>
        <end position="316"/>
    </location>
</feature>
<feature type="region of interest" description="Disordered" evidence="1">
    <location>
        <begin position="490"/>
        <end position="526"/>
    </location>
</feature>
<feature type="transmembrane region" description="Helical" evidence="2">
    <location>
        <begin position="458"/>
        <end position="481"/>
    </location>
</feature>
<protein>
    <submittedName>
        <fullName evidence="3">Uncharacterized protein</fullName>
    </submittedName>
</protein>
<dbReference type="AlphaFoldDB" id="A0A0B2UXB6"/>
<dbReference type="EMBL" id="JPKZ01002974">
    <property type="protein sequence ID" value="KHN74083.1"/>
    <property type="molecule type" value="Genomic_DNA"/>
</dbReference>
<feature type="compositionally biased region" description="Basic residues" evidence="1">
    <location>
        <begin position="348"/>
        <end position="370"/>
    </location>
</feature>
<feature type="region of interest" description="Disordered" evidence="1">
    <location>
        <begin position="435"/>
        <end position="454"/>
    </location>
</feature>
<dbReference type="Proteomes" id="UP000031036">
    <property type="component" value="Unassembled WGS sequence"/>
</dbReference>
<evidence type="ECO:0000256" key="1">
    <source>
        <dbReference type="SAM" id="MobiDB-lite"/>
    </source>
</evidence>
<keyword evidence="2" id="KW-1133">Transmembrane helix</keyword>
<dbReference type="OrthoDB" id="5876428at2759"/>
<evidence type="ECO:0000313" key="4">
    <source>
        <dbReference type="Proteomes" id="UP000031036"/>
    </source>
</evidence>
<name>A0A0B2UXB6_TOXCA</name>
<organism evidence="3 4">
    <name type="scientific">Toxocara canis</name>
    <name type="common">Canine roundworm</name>
    <dbReference type="NCBI Taxonomy" id="6265"/>
    <lineage>
        <taxon>Eukaryota</taxon>
        <taxon>Metazoa</taxon>
        <taxon>Ecdysozoa</taxon>
        <taxon>Nematoda</taxon>
        <taxon>Chromadorea</taxon>
        <taxon>Rhabditida</taxon>
        <taxon>Spirurina</taxon>
        <taxon>Ascaridomorpha</taxon>
        <taxon>Ascaridoidea</taxon>
        <taxon>Toxocaridae</taxon>
        <taxon>Toxocara</taxon>
    </lineage>
</organism>
<feature type="region of interest" description="Disordered" evidence="1">
    <location>
        <begin position="391"/>
        <end position="424"/>
    </location>
</feature>
<feature type="compositionally biased region" description="Basic and acidic residues" evidence="1">
    <location>
        <begin position="613"/>
        <end position="625"/>
    </location>
</feature>
<keyword evidence="2" id="KW-0472">Membrane</keyword>
<comment type="caution">
    <text evidence="3">The sequence shown here is derived from an EMBL/GenBank/DDBJ whole genome shotgun (WGS) entry which is preliminary data.</text>
</comment>
<sequence>MQHNSTHFSHCTSVLCTTAHLNVLVAFLLRNKIKSSQFLQLIVSYVFEVSVFAGETKSEQKISDIYSDGRLAETMDNSHEQKRDGVLAMKRNSRGSIKSLEHSFPLSQRRKRLQQMTTLKKSIPTTLNLVSASHLSTNDGVDLHFTRDSGDVLNATHTTTQQLDTFNDNSTTMLPDYVPQLENLLENFTLDNATESSQKTTITITPANITIVDRKSASVGSGWEKGILKGDDFFLHDTIHSSHEHDKEKPILSTDLQEETSHTTTNVADEDVKFTLEDVIDVTGSKEPDERLRSQRPESERNESTIASEEAQPQNVTISESMNATHVAIFAIPRITSAPKTSQPITRGIRKSTVRRKTRRPKPRRTKTPRTRTTAARSAAITATTISISETSTATSTTSSTESTSTIVAKTSTTTRAKVRRTTTTTAIRRMKRPRTRKPYDPFKGKSEMSRSDGKSGLIAGIVTALLVLIAAVFVGLFVMFQLKRKQLKQQQQQQLPSTNIDTVTGRRGALSSQALPPSESPESEWAPDKIKASQFNYKGPLQIPFKQPLILKHELENEKPPSIHEEDHVQFDDALNEVHEMGSEVEVIVFGEKQKKAGKTKRKRLPDNPNAIKEKNAQKAIREE</sequence>
<keyword evidence="4" id="KW-1185">Reference proteome</keyword>
<accession>A0A0B2UXB6</accession>